<dbReference type="OrthoDB" id="5570689at2759"/>
<keyword evidence="2" id="KW-1185">Reference proteome</keyword>
<comment type="caution">
    <text evidence="1">The sequence shown here is derived from an EMBL/GenBank/DDBJ whole genome shotgun (WGS) entry which is preliminary data.</text>
</comment>
<organism evidence="1 2">
    <name type="scientific">Coemansia javaensis</name>
    <dbReference type="NCBI Taxonomy" id="2761396"/>
    <lineage>
        <taxon>Eukaryota</taxon>
        <taxon>Fungi</taxon>
        <taxon>Fungi incertae sedis</taxon>
        <taxon>Zoopagomycota</taxon>
        <taxon>Kickxellomycotina</taxon>
        <taxon>Kickxellomycetes</taxon>
        <taxon>Kickxellales</taxon>
        <taxon>Kickxellaceae</taxon>
        <taxon>Coemansia</taxon>
    </lineage>
</organism>
<sequence>MAPDPGAKPGRAAKRKGAVLVQAIKLPLKVVCTGPDKLSAIREYAERVSTVTMHTFAVARLFFLRHMEARIKPDPAELIDNNFFAVIFGALTTMEGTAGPTTKRGRWRALIADTVADYMRVYGMGPVEFNSASRSADYEGMRIKTAYLVNIKLNFGSQLRRLINHLLRLKDRAKQIRSEMSERPKHEVRRALEERLWRPARQVKEQVARRHPDPAKVDNAEWRWVLDVLAPIHAAYSAYDDNGRERKFSDDPEKDTIYYSAVAEPQRHLRAFWELARLQEQCRLRPVQVFPTRTKCTPRHTTIDQQ</sequence>
<reference evidence="1" key="1">
    <citation type="submission" date="2022-07" db="EMBL/GenBank/DDBJ databases">
        <title>Phylogenomic reconstructions and comparative analyses of Kickxellomycotina fungi.</title>
        <authorList>
            <person name="Reynolds N.K."/>
            <person name="Stajich J.E."/>
            <person name="Barry K."/>
            <person name="Grigoriev I.V."/>
            <person name="Crous P."/>
            <person name="Smith M.E."/>
        </authorList>
    </citation>
    <scope>NUCLEOTIDE SEQUENCE</scope>
    <source>
        <strain evidence="1">NBRC 105414</strain>
    </source>
</reference>
<dbReference type="EMBL" id="JANBUL010000371">
    <property type="protein sequence ID" value="KAJ2776334.1"/>
    <property type="molecule type" value="Genomic_DNA"/>
</dbReference>
<gene>
    <name evidence="1" type="ORF">H4R18_005719</name>
</gene>
<feature type="non-terminal residue" evidence="1">
    <location>
        <position position="306"/>
    </location>
</feature>
<protein>
    <submittedName>
        <fullName evidence="1">Uncharacterized protein</fullName>
    </submittedName>
</protein>
<evidence type="ECO:0000313" key="1">
    <source>
        <dbReference type="EMBL" id="KAJ2776334.1"/>
    </source>
</evidence>
<evidence type="ECO:0000313" key="2">
    <source>
        <dbReference type="Proteomes" id="UP001140217"/>
    </source>
</evidence>
<dbReference type="AlphaFoldDB" id="A0A9W8LF51"/>
<dbReference type="Proteomes" id="UP001140217">
    <property type="component" value="Unassembled WGS sequence"/>
</dbReference>
<proteinExistence type="predicted"/>
<accession>A0A9W8LF51</accession>
<name>A0A9W8LF51_9FUNG</name>